<gene>
    <name evidence="1" type="ORF">HNAJ_LOCUS3830</name>
</gene>
<reference evidence="3" key="1">
    <citation type="submission" date="2017-02" db="UniProtKB">
        <authorList>
            <consortium name="WormBaseParasite"/>
        </authorList>
    </citation>
    <scope>IDENTIFICATION</scope>
</reference>
<organism evidence="3">
    <name type="scientific">Rodentolepis nana</name>
    <name type="common">Dwarf tapeworm</name>
    <name type="synonym">Hymenolepis nana</name>
    <dbReference type="NCBI Taxonomy" id="102285"/>
    <lineage>
        <taxon>Eukaryota</taxon>
        <taxon>Metazoa</taxon>
        <taxon>Spiralia</taxon>
        <taxon>Lophotrochozoa</taxon>
        <taxon>Platyhelminthes</taxon>
        <taxon>Cestoda</taxon>
        <taxon>Eucestoda</taxon>
        <taxon>Cyclophyllidea</taxon>
        <taxon>Hymenolepididae</taxon>
        <taxon>Rodentolepis</taxon>
    </lineage>
</organism>
<evidence type="ECO:0000313" key="3">
    <source>
        <dbReference type="WBParaSite" id="HNAJ_0000383201-mRNA-1"/>
    </source>
</evidence>
<reference evidence="1 2" key="2">
    <citation type="submission" date="2018-11" db="EMBL/GenBank/DDBJ databases">
        <authorList>
            <consortium name="Pathogen Informatics"/>
        </authorList>
    </citation>
    <scope>NUCLEOTIDE SEQUENCE [LARGE SCALE GENOMIC DNA]</scope>
</reference>
<evidence type="ECO:0000313" key="2">
    <source>
        <dbReference type="Proteomes" id="UP000278807"/>
    </source>
</evidence>
<protein>
    <submittedName>
        <fullName evidence="3">Ovule protein</fullName>
    </submittedName>
</protein>
<dbReference type="AlphaFoldDB" id="A0A0R3T9U3"/>
<evidence type="ECO:0000313" key="1">
    <source>
        <dbReference type="EMBL" id="VDN99689.1"/>
    </source>
</evidence>
<dbReference type="WBParaSite" id="HNAJ_0000383201-mRNA-1">
    <property type="protein sequence ID" value="HNAJ_0000383201-mRNA-1"/>
    <property type="gene ID" value="HNAJ_0000383201"/>
</dbReference>
<sequence>MDLEEEHLHETHSEKIIHCSDGIIIDHAIDSHVDNCRTNICGSLQRSQVDETGDGNHWFFGDLSRRLLQVVDWAGERLASAVGLTGSKFDEYLWERENQDKELAEREANTFIINPTSIDNNSTIPLVTSPGPDGQKVIMKEVN</sequence>
<dbReference type="Proteomes" id="UP000278807">
    <property type="component" value="Unassembled WGS sequence"/>
</dbReference>
<accession>A0A0R3T9U3</accession>
<proteinExistence type="predicted"/>
<dbReference type="EMBL" id="UZAE01002386">
    <property type="protein sequence ID" value="VDN99689.1"/>
    <property type="molecule type" value="Genomic_DNA"/>
</dbReference>
<keyword evidence="2" id="KW-1185">Reference proteome</keyword>
<name>A0A0R3T9U3_RODNA</name>
<dbReference type="OrthoDB" id="45963at2759"/>